<dbReference type="PROSITE" id="PS50157">
    <property type="entry name" value="ZINC_FINGER_C2H2_2"/>
    <property type="match status" value="1"/>
</dbReference>
<accession>A0A0C3Q8C7</accession>
<dbReference type="OrthoDB" id="6077919at2759"/>
<feature type="compositionally biased region" description="Low complexity" evidence="6">
    <location>
        <begin position="316"/>
        <end position="334"/>
    </location>
</feature>
<dbReference type="EMBL" id="KN823030">
    <property type="protein sequence ID" value="KIO26045.1"/>
    <property type="molecule type" value="Genomic_DNA"/>
</dbReference>
<dbReference type="AlphaFoldDB" id="A0A0C3Q8C7"/>
<dbReference type="GO" id="GO:0005634">
    <property type="term" value="C:nucleus"/>
    <property type="evidence" value="ECO:0007669"/>
    <property type="project" value="TreeGrafter"/>
</dbReference>
<dbReference type="PANTHER" id="PTHR24408">
    <property type="entry name" value="ZINC FINGER PROTEIN"/>
    <property type="match status" value="1"/>
</dbReference>
<dbReference type="PROSITE" id="PS00028">
    <property type="entry name" value="ZINC_FINGER_C2H2_1"/>
    <property type="match status" value="4"/>
</dbReference>
<dbReference type="Gene3D" id="3.30.160.60">
    <property type="entry name" value="Classic Zinc Finger"/>
    <property type="match status" value="1"/>
</dbReference>
<feature type="region of interest" description="Disordered" evidence="6">
    <location>
        <begin position="217"/>
        <end position="257"/>
    </location>
</feature>
<evidence type="ECO:0000256" key="4">
    <source>
        <dbReference type="ARBA" id="ARBA00022833"/>
    </source>
</evidence>
<dbReference type="GO" id="GO:0000981">
    <property type="term" value="F:DNA-binding transcription factor activity, RNA polymerase II-specific"/>
    <property type="evidence" value="ECO:0007669"/>
    <property type="project" value="TreeGrafter"/>
</dbReference>
<evidence type="ECO:0000313" key="9">
    <source>
        <dbReference type="Proteomes" id="UP000054248"/>
    </source>
</evidence>
<name>A0A0C3Q8C7_9AGAM</name>
<sequence>MSEFDSHFSDRHPNGCKHCHLDFHNTRALQKHLEATHPDLSSVPEQNVPIDGVKVGQQTAAGSTDVQEEAPGPTMEGHQEDGVSATVGVGTSAAAEPSGDHGSPSLPAPPLENGSGTRGFFPRREAYYCDKLLMKDPIKHLDHSTSVLDRHSTPDGGVRCFVCHTVFSSPDGFKQHLQTLDYNHRIRLSKWCIPCLLKFHTRAGLDKHKMLVHTLPPQDTSAEEVPSAPPTLQSAAPAFDTTQDHSGQNAQDEASSPIVSAEVANTPRLIDLLFASILPPNQMTRPETPSVPETAEQVGALPAVGSPSDMPESVQPATAPHPSASNPTPTTSSARPRRPFRMHPSRTKPLFCHRCQLGFSNHSEQREHIRKGMSAIIPDETNEGTLVCAQCKESFNDIHTMKAHLRSHEATCLECLIYFHSPRWLQEHRESLHATDPVGEAGPADEQPQSRASLITHPPSEPRPASPAAELTERLPIPAPRETRPALRAPQSVPRNHRTVRQISLQDFSDTDEDAPSDIDNSQLGGWQDCEPRGQRRPDADAYSVRTGGNVLGRNSRPRGGRVAEEQRWWWEGQPPATSWEALASG</sequence>
<feature type="compositionally biased region" description="Basic and acidic residues" evidence="6">
    <location>
        <begin position="530"/>
        <end position="540"/>
    </location>
</feature>
<dbReference type="Proteomes" id="UP000054248">
    <property type="component" value="Unassembled WGS sequence"/>
</dbReference>
<gene>
    <name evidence="8" type="ORF">M407DRAFT_24607</name>
</gene>
<evidence type="ECO:0000256" key="2">
    <source>
        <dbReference type="ARBA" id="ARBA00022737"/>
    </source>
</evidence>
<protein>
    <recommendedName>
        <fullName evidence="7">C2H2-type domain-containing protein</fullName>
    </recommendedName>
</protein>
<feature type="domain" description="C2H2-type" evidence="7">
    <location>
        <begin position="386"/>
        <end position="408"/>
    </location>
</feature>
<keyword evidence="2" id="KW-0677">Repeat</keyword>
<keyword evidence="3 5" id="KW-0863">Zinc-finger</keyword>
<feature type="compositionally biased region" description="Polar residues" evidence="6">
    <location>
        <begin position="230"/>
        <end position="257"/>
    </location>
</feature>
<dbReference type="GO" id="GO:0008270">
    <property type="term" value="F:zinc ion binding"/>
    <property type="evidence" value="ECO:0007669"/>
    <property type="project" value="UniProtKB-KW"/>
</dbReference>
<dbReference type="InterPro" id="IPR013087">
    <property type="entry name" value="Znf_C2H2_type"/>
</dbReference>
<keyword evidence="9" id="KW-1185">Reference proteome</keyword>
<evidence type="ECO:0000256" key="5">
    <source>
        <dbReference type="PROSITE-ProRule" id="PRU00042"/>
    </source>
</evidence>
<evidence type="ECO:0000259" key="7">
    <source>
        <dbReference type="PROSITE" id="PS50157"/>
    </source>
</evidence>
<evidence type="ECO:0000256" key="1">
    <source>
        <dbReference type="ARBA" id="ARBA00022723"/>
    </source>
</evidence>
<dbReference type="SMART" id="SM00355">
    <property type="entry name" value="ZnF_C2H2"/>
    <property type="match status" value="6"/>
</dbReference>
<proteinExistence type="predicted"/>
<feature type="region of interest" description="Disordered" evidence="6">
    <location>
        <begin position="301"/>
        <end position="346"/>
    </location>
</feature>
<dbReference type="GO" id="GO:0043565">
    <property type="term" value="F:sequence-specific DNA binding"/>
    <property type="evidence" value="ECO:0007669"/>
    <property type="project" value="TreeGrafter"/>
</dbReference>
<feature type="non-terminal residue" evidence="8">
    <location>
        <position position="586"/>
    </location>
</feature>
<dbReference type="PANTHER" id="PTHR24408:SF58">
    <property type="entry name" value="TRANSCRIPTION FACTOR (TFIIIA), PUTATIVE (AFU_ORTHOLOGUE AFUA_1G05150)-RELATED"/>
    <property type="match status" value="1"/>
</dbReference>
<feature type="region of interest" description="Disordered" evidence="6">
    <location>
        <begin position="435"/>
        <end position="586"/>
    </location>
</feature>
<evidence type="ECO:0000256" key="6">
    <source>
        <dbReference type="SAM" id="MobiDB-lite"/>
    </source>
</evidence>
<organism evidence="8 9">
    <name type="scientific">Tulasnella calospora MUT 4182</name>
    <dbReference type="NCBI Taxonomy" id="1051891"/>
    <lineage>
        <taxon>Eukaryota</taxon>
        <taxon>Fungi</taxon>
        <taxon>Dikarya</taxon>
        <taxon>Basidiomycota</taxon>
        <taxon>Agaricomycotina</taxon>
        <taxon>Agaricomycetes</taxon>
        <taxon>Cantharellales</taxon>
        <taxon>Tulasnellaceae</taxon>
        <taxon>Tulasnella</taxon>
    </lineage>
</organism>
<feature type="compositionally biased region" description="Basic residues" evidence="6">
    <location>
        <begin position="335"/>
        <end position="346"/>
    </location>
</feature>
<keyword evidence="1" id="KW-0479">Metal-binding</keyword>
<dbReference type="HOGENOM" id="CLU_024297_0_0_1"/>
<reference evidence="9" key="2">
    <citation type="submission" date="2015-01" db="EMBL/GenBank/DDBJ databases">
        <title>Evolutionary Origins and Diversification of the Mycorrhizal Mutualists.</title>
        <authorList>
            <consortium name="DOE Joint Genome Institute"/>
            <consortium name="Mycorrhizal Genomics Consortium"/>
            <person name="Kohler A."/>
            <person name="Kuo A."/>
            <person name="Nagy L.G."/>
            <person name="Floudas D."/>
            <person name="Copeland A."/>
            <person name="Barry K.W."/>
            <person name="Cichocki N."/>
            <person name="Veneault-Fourrey C."/>
            <person name="LaButti K."/>
            <person name="Lindquist E.A."/>
            <person name="Lipzen A."/>
            <person name="Lundell T."/>
            <person name="Morin E."/>
            <person name="Murat C."/>
            <person name="Riley R."/>
            <person name="Ohm R."/>
            <person name="Sun H."/>
            <person name="Tunlid A."/>
            <person name="Henrissat B."/>
            <person name="Grigoriev I.V."/>
            <person name="Hibbett D.S."/>
            <person name="Martin F."/>
        </authorList>
    </citation>
    <scope>NUCLEOTIDE SEQUENCE [LARGE SCALE GENOMIC DNA]</scope>
    <source>
        <strain evidence="9">MUT 4182</strain>
    </source>
</reference>
<reference evidence="8 9" key="1">
    <citation type="submission" date="2014-04" db="EMBL/GenBank/DDBJ databases">
        <authorList>
            <consortium name="DOE Joint Genome Institute"/>
            <person name="Kuo A."/>
            <person name="Girlanda M."/>
            <person name="Perotto S."/>
            <person name="Kohler A."/>
            <person name="Nagy L.G."/>
            <person name="Floudas D."/>
            <person name="Copeland A."/>
            <person name="Barry K.W."/>
            <person name="Cichocki N."/>
            <person name="Veneault-Fourrey C."/>
            <person name="LaButti K."/>
            <person name="Lindquist E.A."/>
            <person name="Lipzen A."/>
            <person name="Lundell T."/>
            <person name="Morin E."/>
            <person name="Murat C."/>
            <person name="Sun H."/>
            <person name="Tunlid A."/>
            <person name="Henrissat B."/>
            <person name="Grigoriev I.V."/>
            <person name="Hibbett D.S."/>
            <person name="Martin F."/>
            <person name="Nordberg H.P."/>
            <person name="Cantor M.N."/>
            <person name="Hua S.X."/>
        </authorList>
    </citation>
    <scope>NUCLEOTIDE SEQUENCE [LARGE SCALE GENOMIC DNA]</scope>
    <source>
        <strain evidence="8 9">MUT 4182</strain>
    </source>
</reference>
<evidence type="ECO:0000256" key="3">
    <source>
        <dbReference type="ARBA" id="ARBA00022771"/>
    </source>
</evidence>
<evidence type="ECO:0000313" key="8">
    <source>
        <dbReference type="EMBL" id="KIO26045.1"/>
    </source>
</evidence>
<keyword evidence="4" id="KW-0862">Zinc</keyword>
<feature type="region of interest" description="Disordered" evidence="6">
    <location>
        <begin position="58"/>
        <end position="118"/>
    </location>
</feature>